<dbReference type="AlphaFoldDB" id="A0AAW1GTK9"/>
<evidence type="ECO:0000256" key="1">
    <source>
        <dbReference type="SAM" id="MobiDB-lite"/>
    </source>
</evidence>
<dbReference type="EMBL" id="JBDFQZ010000013">
    <property type="protein sequence ID" value="KAK9668189.1"/>
    <property type="molecule type" value="Genomic_DNA"/>
</dbReference>
<sequence>MGFVLGMNTRRPLSVSTFKIIRANWKYGLIMLLERIARDKPLFIFALLSLMSNYASGQQVTGGLPEGRPLELLPSKPLPVITLEASPCGGSSGGATGSGGGKAEIGDEDGETCPKLFGVAIGSKRVRREDEDGGDSMHRPERQSSGC</sequence>
<comment type="caution">
    <text evidence="2">The sequence shown here is derived from an EMBL/GenBank/DDBJ whole genome shotgun (WGS) entry which is preliminary data.</text>
</comment>
<feature type="compositionally biased region" description="Gly residues" evidence="1">
    <location>
        <begin position="90"/>
        <end position="103"/>
    </location>
</feature>
<protein>
    <submittedName>
        <fullName evidence="2">Uncharacterized protein</fullName>
    </submittedName>
</protein>
<proteinExistence type="predicted"/>
<evidence type="ECO:0000313" key="2">
    <source>
        <dbReference type="EMBL" id="KAK9668189.1"/>
    </source>
</evidence>
<reference evidence="2" key="1">
    <citation type="submission" date="2024-03" db="EMBL/GenBank/DDBJ databases">
        <title>WGS assembly of Saponaria officinalis var. Norfolk2.</title>
        <authorList>
            <person name="Jenkins J."/>
            <person name="Shu S."/>
            <person name="Grimwood J."/>
            <person name="Barry K."/>
            <person name="Goodstein D."/>
            <person name="Schmutz J."/>
            <person name="Leebens-Mack J."/>
            <person name="Osbourn A."/>
        </authorList>
    </citation>
    <scope>NUCLEOTIDE SEQUENCE [LARGE SCALE GENOMIC DNA]</scope>
    <source>
        <strain evidence="2">JIC</strain>
    </source>
</reference>
<evidence type="ECO:0000313" key="3">
    <source>
        <dbReference type="Proteomes" id="UP001443914"/>
    </source>
</evidence>
<feature type="region of interest" description="Disordered" evidence="1">
    <location>
        <begin position="88"/>
        <end position="147"/>
    </location>
</feature>
<accession>A0AAW1GTK9</accession>
<organism evidence="2 3">
    <name type="scientific">Saponaria officinalis</name>
    <name type="common">Common soapwort</name>
    <name type="synonym">Lychnis saponaria</name>
    <dbReference type="NCBI Taxonomy" id="3572"/>
    <lineage>
        <taxon>Eukaryota</taxon>
        <taxon>Viridiplantae</taxon>
        <taxon>Streptophyta</taxon>
        <taxon>Embryophyta</taxon>
        <taxon>Tracheophyta</taxon>
        <taxon>Spermatophyta</taxon>
        <taxon>Magnoliopsida</taxon>
        <taxon>eudicotyledons</taxon>
        <taxon>Gunneridae</taxon>
        <taxon>Pentapetalae</taxon>
        <taxon>Caryophyllales</taxon>
        <taxon>Caryophyllaceae</taxon>
        <taxon>Caryophylleae</taxon>
        <taxon>Saponaria</taxon>
    </lineage>
</organism>
<feature type="compositionally biased region" description="Basic and acidic residues" evidence="1">
    <location>
        <begin position="127"/>
        <end position="147"/>
    </location>
</feature>
<gene>
    <name evidence="2" type="ORF">RND81_13G040300</name>
</gene>
<name>A0AAW1GTK9_SAPOF</name>
<dbReference type="Proteomes" id="UP001443914">
    <property type="component" value="Unassembled WGS sequence"/>
</dbReference>
<keyword evidence="3" id="KW-1185">Reference proteome</keyword>